<evidence type="ECO:0000259" key="2">
    <source>
        <dbReference type="Pfam" id="PF23198"/>
    </source>
</evidence>
<keyword evidence="4" id="KW-1185">Reference proteome</keyword>
<proteinExistence type="predicted"/>
<dbReference type="Pfam" id="PF23198">
    <property type="entry name" value="PDE8A_N"/>
    <property type="match status" value="2"/>
</dbReference>
<organism evidence="3 4">
    <name type="scientific">Plakobranchus ocellatus</name>
    <dbReference type="NCBI Taxonomy" id="259542"/>
    <lineage>
        <taxon>Eukaryota</taxon>
        <taxon>Metazoa</taxon>
        <taxon>Spiralia</taxon>
        <taxon>Lophotrochozoa</taxon>
        <taxon>Mollusca</taxon>
        <taxon>Gastropoda</taxon>
        <taxon>Heterobranchia</taxon>
        <taxon>Euthyneura</taxon>
        <taxon>Panpulmonata</taxon>
        <taxon>Sacoglossa</taxon>
        <taxon>Placobranchoidea</taxon>
        <taxon>Plakobranchidae</taxon>
        <taxon>Plakobranchus</taxon>
    </lineage>
</organism>
<feature type="compositionally biased region" description="Basic residues" evidence="1">
    <location>
        <begin position="159"/>
        <end position="172"/>
    </location>
</feature>
<feature type="compositionally biased region" description="Basic residues" evidence="1">
    <location>
        <begin position="194"/>
        <end position="219"/>
    </location>
</feature>
<evidence type="ECO:0000313" key="3">
    <source>
        <dbReference type="EMBL" id="GFO30566.1"/>
    </source>
</evidence>
<name>A0AAV4C5I3_9GAST</name>
<feature type="domain" description="PDE8-like REC N-terminal" evidence="2">
    <location>
        <begin position="4"/>
        <end position="68"/>
    </location>
</feature>
<evidence type="ECO:0000313" key="4">
    <source>
        <dbReference type="Proteomes" id="UP000735302"/>
    </source>
</evidence>
<accession>A0AAV4C5I3</accession>
<dbReference type="InterPro" id="IPR057304">
    <property type="entry name" value="PDE8-like_REC_N"/>
</dbReference>
<gene>
    <name evidence="3" type="ORF">PoB_005707100</name>
</gene>
<feature type="region of interest" description="Disordered" evidence="1">
    <location>
        <begin position="66"/>
        <end position="100"/>
    </location>
</feature>
<dbReference type="Proteomes" id="UP000735302">
    <property type="component" value="Unassembled WGS sequence"/>
</dbReference>
<feature type="region of interest" description="Disordered" evidence="1">
    <location>
        <begin position="154"/>
        <end position="219"/>
    </location>
</feature>
<reference evidence="3 4" key="1">
    <citation type="journal article" date="2021" name="Elife">
        <title>Chloroplast acquisition without the gene transfer in kleptoplastic sea slugs, Plakobranchus ocellatus.</title>
        <authorList>
            <person name="Maeda T."/>
            <person name="Takahashi S."/>
            <person name="Yoshida T."/>
            <person name="Shimamura S."/>
            <person name="Takaki Y."/>
            <person name="Nagai Y."/>
            <person name="Toyoda A."/>
            <person name="Suzuki Y."/>
            <person name="Arimoto A."/>
            <person name="Ishii H."/>
            <person name="Satoh N."/>
            <person name="Nishiyama T."/>
            <person name="Hasebe M."/>
            <person name="Maruyama T."/>
            <person name="Minagawa J."/>
            <person name="Obokata J."/>
            <person name="Shigenobu S."/>
        </authorList>
    </citation>
    <scope>NUCLEOTIDE SEQUENCE [LARGE SCALE GENOMIC DNA]</scope>
</reference>
<dbReference type="AlphaFoldDB" id="A0AAV4C5I3"/>
<protein>
    <submittedName>
        <fullName evidence="3">Phosphodiesterase</fullName>
    </submittedName>
</protein>
<dbReference type="EMBL" id="BLXT01006250">
    <property type="protein sequence ID" value="GFO30566.1"/>
    <property type="molecule type" value="Genomic_DNA"/>
</dbReference>
<comment type="caution">
    <text evidence="3">The sequence shown here is derived from an EMBL/GenBank/DDBJ whole genome shotgun (WGS) entry which is preliminary data.</text>
</comment>
<feature type="compositionally biased region" description="Low complexity" evidence="1">
    <location>
        <begin position="66"/>
        <end position="91"/>
    </location>
</feature>
<feature type="domain" description="PDE8-like REC N-terminal" evidence="2">
    <location>
        <begin position="103"/>
        <end position="154"/>
    </location>
</feature>
<evidence type="ECO:0000256" key="1">
    <source>
        <dbReference type="SAM" id="MobiDB-lite"/>
    </source>
</evidence>
<sequence length="219" mass="23925">MLLQQKTMSILLVFGREDSQSDGFWWAAEHLSYRCTIARTPENALEAYLSHHHDVVIIDARQSNYSSSSGSCATTPASSATSSSADSRTAAGKVNGGSSSAVSTFDAEALCRSIKATKASLYTVLVAVTKKPAGNEEEPSVLPLLKAGFTRAFTPSARPGRRWRGSSPRHKGPWGSQGGLANHCATDALLDGKKKNKKMSRSNRKDRRRKRKGRRRWMK</sequence>